<organism evidence="1 2">
    <name type="scientific">Enterocloster bolteae (strain ATCC BAA-613 / DSM 15670 / CCUG 46953 / JCM 12243 / WAL 16351)</name>
    <name type="common">Clostridium bolteae</name>
    <dbReference type="NCBI Taxonomy" id="411902"/>
    <lineage>
        <taxon>Bacteria</taxon>
        <taxon>Bacillati</taxon>
        <taxon>Bacillota</taxon>
        <taxon>Clostridia</taxon>
        <taxon>Lachnospirales</taxon>
        <taxon>Lachnospiraceae</taxon>
        <taxon>Enterocloster</taxon>
    </lineage>
</organism>
<name>A8S4B1_ENTBW</name>
<protein>
    <submittedName>
        <fullName evidence="1">Uncharacterized protein</fullName>
    </submittedName>
</protein>
<accession>A8S4B1</accession>
<reference evidence="1 2" key="2">
    <citation type="submission" date="2007-09" db="EMBL/GenBank/DDBJ databases">
        <title>Draft genome sequence of Clostridium bolteae (ATCC BAA-613).</title>
        <authorList>
            <person name="Sudarsanam P."/>
            <person name="Ley R."/>
            <person name="Guruge J."/>
            <person name="Turnbaugh P.J."/>
            <person name="Mahowald M."/>
            <person name="Liep D."/>
            <person name="Gordon J."/>
        </authorList>
    </citation>
    <scope>NUCLEOTIDE SEQUENCE [LARGE SCALE GENOMIC DNA]</scope>
    <source>
        <strain evidence="2">ATCC BAA-613 / DSM 15670 / CCUG 46953 / JCM 12243 / WAL 16351</strain>
    </source>
</reference>
<dbReference type="HOGENOM" id="CLU_3097312_0_0_9"/>
<dbReference type="Proteomes" id="UP000005396">
    <property type="component" value="Unassembled WGS sequence"/>
</dbReference>
<evidence type="ECO:0000313" key="2">
    <source>
        <dbReference type="Proteomes" id="UP000005396"/>
    </source>
</evidence>
<sequence>MFSDSDMMKQVMESVGTVLYERLKKKYTYPTQIPELSMVAEETVKYSGNRN</sequence>
<dbReference type="PaxDb" id="411902-CLOBOL_06878"/>
<dbReference type="AlphaFoldDB" id="A8S4B1"/>
<gene>
    <name evidence="1" type="ORF">CLOBOL_06878</name>
</gene>
<dbReference type="EMBL" id="ABCC02000064">
    <property type="protein sequence ID" value="EDP12871.1"/>
    <property type="molecule type" value="Genomic_DNA"/>
</dbReference>
<proteinExistence type="predicted"/>
<comment type="caution">
    <text evidence="1">The sequence shown here is derived from an EMBL/GenBank/DDBJ whole genome shotgun (WGS) entry which is preliminary data.</text>
</comment>
<evidence type="ECO:0000313" key="1">
    <source>
        <dbReference type="EMBL" id="EDP12871.1"/>
    </source>
</evidence>
<reference evidence="1 2" key="1">
    <citation type="submission" date="2007-08" db="EMBL/GenBank/DDBJ databases">
        <authorList>
            <person name="Fulton L."/>
            <person name="Clifton S."/>
            <person name="Fulton B."/>
            <person name="Xu J."/>
            <person name="Minx P."/>
            <person name="Pepin K.H."/>
            <person name="Johnson M."/>
            <person name="Thiruvilangam P."/>
            <person name="Bhonagiri V."/>
            <person name="Nash W.E."/>
            <person name="Mardis E.R."/>
            <person name="Wilson R.K."/>
        </authorList>
    </citation>
    <scope>NUCLEOTIDE SEQUENCE [LARGE SCALE GENOMIC DNA]</scope>
    <source>
        <strain evidence="2">ATCC BAA-613 / DSM 15670 / CCUG 46953 / JCM 12243 / WAL 16351</strain>
    </source>
</reference>